<evidence type="ECO:0000256" key="1">
    <source>
        <dbReference type="ARBA" id="ARBA00007401"/>
    </source>
</evidence>
<protein>
    <submittedName>
        <fullName evidence="3">Beta-glucuronidase</fullName>
    </submittedName>
</protein>
<dbReference type="GO" id="GO:0004566">
    <property type="term" value="F:beta-glucuronidase activity"/>
    <property type="evidence" value="ECO:0007669"/>
    <property type="project" value="TreeGrafter"/>
</dbReference>
<comment type="caution">
    <text evidence="3">The sequence shown here is derived from an EMBL/GenBank/DDBJ whole genome shotgun (WGS) entry which is preliminary data.</text>
</comment>
<keyword evidence="4" id="KW-1185">Reference proteome</keyword>
<name>A0A2U1AQ00_9BACT</name>
<proteinExistence type="inferred from homology"/>
<dbReference type="SUPFAM" id="SSF51445">
    <property type="entry name" value="(Trans)glycosidases"/>
    <property type="match status" value="1"/>
</dbReference>
<dbReference type="InterPro" id="IPR006103">
    <property type="entry name" value="Glyco_hydro_2_cat"/>
</dbReference>
<reference evidence="3 4" key="1">
    <citation type="submission" date="2018-04" db="EMBL/GenBank/DDBJ databases">
        <title>Genomic Encyclopedia of Type Strains, Phase IV (KMG-IV): sequencing the most valuable type-strain genomes for metagenomic binning, comparative biology and taxonomic classification.</title>
        <authorList>
            <person name="Goeker M."/>
        </authorList>
    </citation>
    <scope>NUCLEOTIDE SEQUENCE [LARGE SCALE GENOMIC DNA]</scope>
    <source>
        <strain evidence="3 4">DSM 14823</strain>
    </source>
</reference>
<evidence type="ECO:0000259" key="2">
    <source>
        <dbReference type="Pfam" id="PF02836"/>
    </source>
</evidence>
<comment type="similarity">
    <text evidence="1">Belongs to the glycosyl hydrolase 2 family.</text>
</comment>
<dbReference type="InterPro" id="IPR017853">
    <property type="entry name" value="GH"/>
</dbReference>
<dbReference type="GO" id="GO:0005975">
    <property type="term" value="P:carbohydrate metabolic process"/>
    <property type="evidence" value="ECO:0007669"/>
    <property type="project" value="InterPro"/>
</dbReference>
<accession>A0A2U1AQ00</accession>
<dbReference type="Pfam" id="PF02836">
    <property type="entry name" value="Glyco_hydro_2_C"/>
    <property type="match status" value="1"/>
</dbReference>
<evidence type="ECO:0000313" key="3">
    <source>
        <dbReference type="EMBL" id="PVY38465.1"/>
    </source>
</evidence>
<dbReference type="InterPro" id="IPR006101">
    <property type="entry name" value="Glyco_hydro_2"/>
</dbReference>
<dbReference type="InterPro" id="IPR008979">
    <property type="entry name" value="Galactose-bd-like_sf"/>
</dbReference>
<dbReference type="PANTHER" id="PTHR10066:SF67">
    <property type="entry name" value="BETA-GLUCURONIDASE"/>
    <property type="match status" value="1"/>
</dbReference>
<dbReference type="PRINTS" id="PR00132">
    <property type="entry name" value="GLHYDRLASE2"/>
</dbReference>
<dbReference type="Proteomes" id="UP000245959">
    <property type="component" value="Unassembled WGS sequence"/>
</dbReference>
<dbReference type="Gene3D" id="3.20.20.80">
    <property type="entry name" value="Glycosidases"/>
    <property type="match status" value="1"/>
</dbReference>
<dbReference type="SUPFAM" id="SSF49303">
    <property type="entry name" value="beta-Galactosidase/glucuronidase domain"/>
    <property type="match status" value="1"/>
</dbReference>
<dbReference type="RefSeq" id="WP_116885080.1">
    <property type="nucleotide sequence ID" value="NZ_CABMMC010000155.1"/>
</dbReference>
<dbReference type="InterPro" id="IPR036156">
    <property type="entry name" value="Beta-gal/glucu_dom_sf"/>
</dbReference>
<dbReference type="EMBL" id="QEKH01000026">
    <property type="protein sequence ID" value="PVY38465.1"/>
    <property type="molecule type" value="Genomic_DNA"/>
</dbReference>
<dbReference type="OrthoDB" id="9801077at2"/>
<organism evidence="3 4">
    <name type="scientific">Victivallis vadensis</name>
    <dbReference type="NCBI Taxonomy" id="172901"/>
    <lineage>
        <taxon>Bacteria</taxon>
        <taxon>Pseudomonadati</taxon>
        <taxon>Lentisphaerota</taxon>
        <taxon>Lentisphaeria</taxon>
        <taxon>Victivallales</taxon>
        <taxon>Victivallaceae</taxon>
        <taxon>Victivallis</taxon>
    </lineage>
</organism>
<evidence type="ECO:0000313" key="4">
    <source>
        <dbReference type="Proteomes" id="UP000245959"/>
    </source>
</evidence>
<dbReference type="GO" id="GO:0019391">
    <property type="term" value="P:glucuronoside catabolic process"/>
    <property type="evidence" value="ECO:0007669"/>
    <property type="project" value="TreeGrafter"/>
</dbReference>
<dbReference type="Gene3D" id="2.60.120.260">
    <property type="entry name" value="Galactose-binding domain-like"/>
    <property type="match status" value="1"/>
</dbReference>
<gene>
    <name evidence="3" type="ORF">C8D82_12662</name>
</gene>
<dbReference type="AlphaFoldDB" id="A0A2U1AQ00"/>
<dbReference type="PANTHER" id="PTHR10066">
    <property type="entry name" value="BETA-GLUCURONIDASE"/>
    <property type="match status" value="1"/>
</dbReference>
<dbReference type="GeneID" id="78296374"/>
<dbReference type="GO" id="GO:0030246">
    <property type="term" value="F:carbohydrate binding"/>
    <property type="evidence" value="ECO:0007669"/>
    <property type="project" value="TreeGrafter"/>
</dbReference>
<feature type="domain" description="Glycoside hydrolase family 2 catalytic" evidence="2">
    <location>
        <begin position="260"/>
        <end position="561"/>
    </location>
</feature>
<sequence length="564" mass="63751">MSTTAYPHYPARTLLNLDGIHEFAFLGDGVPSLEKIDAAAIRYDDLMPVPGCFDASPRYAGKRGVAAYRITVELADESLLLLRLGALGLRGRILWDNTEIGIDELPYSQVEYKFESGPAGTHRLVLLIDNRLNFQDSPLFSVFYDFYGYGGIYRSLELFTLPQGSRFDRVRVTTVDPAARRVRLEGRMAGGSTPLRLGFDGAEPQPVEPVWHGDRFELELAVPGGQLWTPAAPQLHTVRLESSSDAIVERFGIRTVTAARGQILLNGEPLRLYGYNRHDAHPQFGPAMPPELQIADLQLMRDLGCNFVRGCHYPQSQRFLDLCDQLGMLVWEESLGWGDRLEVQQDPKFRELQKIQTRRMVCNSCNHPSVILWGFMNEGGDNHETGESLMRELAAVIREEDRSRPLTMATMHIKESRCLDAYDVISFNTYPGWYDDPDGAPRPLSRIAEELDLILSKLATPDRIDKPVILSEIGAGAIYGWRDPLNSFWSEGYQADYLDEVCRYFASHPRLNGLALWQFCDGRTYAAPRALGRPRAFNNKGTFDEYRRAKPAAEVVKRHFTSWN</sequence>
<dbReference type="SUPFAM" id="SSF49785">
    <property type="entry name" value="Galactose-binding domain-like"/>
    <property type="match status" value="1"/>
</dbReference>